<dbReference type="Proteomes" id="UP001500740">
    <property type="component" value="Unassembled WGS sequence"/>
</dbReference>
<keyword evidence="1" id="KW-1133">Transmembrane helix</keyword>
<sequence length="108" mass="12658">MKKVHCQNCQKQIESKKDLYTTQIFFMVQAYCKNCYIEKIKKLSSLVVSNTPLNGKYSNFLAAITLVGLILVYFAEIQYIKIPLILVLSLVLLMRIYSFVRFERHLPF</sequence>
<evidence type="ECO:0008006" key="4">
    <source>
        <dbReference type="Google" id="ProtNLM"/>
    </source>
</evidence>
<proteinExistence type="predicted"/>
<accession>A0ABN0ZLT7</accession>
<dbReference type="EMBL" id="BAAACZ010000003">
    <property type="protein sequence ID" value="GAA0452145.1"/>
    <property type="molecule type" value="Genomic_DNA"/>
</dbReference>
<evidence type="ECO:0000256" key="1">
    <source>
        <dbReference type="SAM" id="Phobius"/>
    </source>
</evidence>
<organism evidence="2 3">
    <name type="scientific">Alkalibacillus silvisoli</name>
    <dbReference type="NCBI Taxonomy" id="392823"/>
    <lineage>
        <taxon>Bacteria</taxon>
        <taxon>Bacillati</taxon>
        <taxon>Bacillota</taxon>
        <taxon>Bacilli</taxon>
        <taxon>Bacillales</taxon>
        <taxon>Bacillaceae</taxon>
        <taxon>Alkalibacillus</taxon>
    </lineage>
</organism>
<evidence type="ECO:0000313" key="2">
    <source>
        <dbReference type="EMBL" id="GAA0452145.1"/>
    </source>
</evidence>
<keyword evidence="1" id="KW-0472">Membrane</keyword>
<comment type="caution">
    <text evidence="2">The sequence shown here is derived from an EMBL/GenBank/DDBJ whole genome shotgun (WGS) entry which is preliminary data.</text>
</comment>
<keyword evidence="3" id="KW-1185">Reference proteome</keyword>
<keyword evidence="1" id="KW-0812">Transmembrane</keyword>
<protein>
    <recommendedName>
        <fullName evidence="4">Permease</fullName>
    </recommendedName>
</protein>
<feature type="transmembrane region" description="Helical" evidence="1">
    <location>
        <begin position="82"/>
        <end position="100"/>
    </location>
</feature>
<evidence type="ECO:0000313" key="3">
    <source>
        <dbReference type="Proteomes" id="UP001500740"/>
    </source>
</evidence>
<reference evidence="2 3" key="1">
    <citation type="journal article" date="2019" name="Int. J. Syst. Evol. Microbiol.">
        <title>The Global Catalogue of Microorganisms (GCM) 10K type strain sequencing project: providing services to taxonomists for standard genome sequencing and annotation.</title>
        <authorList>
            <consortium name="The Broad Institute Genomics Platform"/>
            <consortium name="The Broad Institute Genome Sequencing Center for Infectious Disease"/>
            <person name="Wu L."/>
            <person name="Ma J."/>
        </authorList>
    </citation>
    <scope>NUCLEOTIDE SEQUENCE [LARGE SCALE GENOMIC DNA]</scope>
    <source>
        <strain evidence="2 3">JCM 14193</strain>
    </source>
</reference>
<feature type="transmembrane region" description="Helical" evidence="1">
    <location>
        <begin position="57"/>
        <end position="75"/>
    </location>
</feature>
<name>A0ABN0ZLT7_9BACI</name>
<gene>
    <name evidence="2" type="ORF">GCM10008935_03440</name>
</gene>